<protein>
    <submittedName>
        <fullName evidence="1">Uncharacterized protein</fullName>
    </submittedName>
</protein>
<dbReference type="Pfam" id="PF11301">
    <property type="entry name" value="DUF3103"/>
    <property type="match status" value="1"/>
</dbReference>
<proteinExistence type="predicted"/>
<accession>A0A4R7W3F8</accession>
<dbReference type="EMBL" id="SOCP01000002">
    <property type="protein sequence ID" value="TDV56588.1"/>
    <property type="molecule type" value="Genomic_DNA"/>
</dbReference>
<dbReference type="InterPro" id="IPR021452">
    <property type="entry name" value="DUF3103"/>
</dbReference>
<name>A0A4R7W3F8_9PSEU</name>
<gene>
    <name evidence="1" type="ORF">CLV71_102655</name>
</gene>
<evidence type="ECO:0000313" key="1">
    <source>
        <dbReference type="EMBL" id="TDV56588.1"/>
    </source>
</evidence>
<keyword evidence="2" id="KW-1185">Reference proteome</keyword>
<organism evidence="1 2">
    <name type="scientific">Actinophytocola oryzae</name>
    <dbReference type="NCBI Taxonomy" id="502181"/>
    <lineage>
        <taxon>Bacteria</taxon>
        <taxon>Bacillati</taxon>
        <taxon>Actinomycetota</taxon>
        <taxon>Actinomycetes</taxon>
        <taxon>Pseudonocardiales</taxon>
        <taxon>Pseudonocardiaceae</taxon>
    </lineage>
</organism>
<reference evidence="1 2" key="1">
    <citation type="submission" date="2019-03" db="EMBL/GenBank/DDBJ databases">
        <title>Genomic Encyclopedia of Archaeal and Bacterial Type Strains, Phase II (KMG-II): from individual species to whole genera.</title>
        <authorList>
            <person name="Goeker M."/>
        </authorList>
    </citation>
    <scope>NUCLEOTIDE SEQUENCE [LARGE SCALE GENOMIC DNA]</scope>
    <source>
        <strain evidence="1 2">DSM 45499</strain>
    </source>
</reference>
<comment type="caution">
    <text evidence="1">The sequence shown here is derived from an EMBL/GenBank/DDBJ whole genome shotgun (WGS) entry which is preliminary data.</text>
</comment>
<dbReference type="Proteomes" id="UP000294927">
    <property type="component" value="Unassembled WGS sequence"/>
</dbReference>
<sequence length="58" mass="6307">MYVPIVDAVLGALPSSWWTDDPDYVDSGYTLSTTSTGRVNGAAANGWLDLAPYWVEQL</sequence>
<evidence type="ECO:0000313" key="2">
    <source>
        <dbReference type="Proteomes" id="UP000294927"/>
    </source>
</evidence>
<dbReference type="AlphaFoldDB" id="A0A4R7W3F8"/>